<gene>
    <name evidence="9" type="primary">CRAT_1</name>
    <name evidence="9" type="ORF">EYF80_036693</name>
</gene>
<dbReference type="GO" id="GO:0005777">
    <property type="term" value="C:peroxisome"/>
    <property type="evidence" value="ECO:0007669"/>
    <property type="project" value="TreeGrafter"/>
</dbReference>
<dbReference type="GO" id="GO:0006635">
    <property type="term" value="P:fatty acid beta-oxidation"/>
    <property type="evidence" value="ECO:0007669"/>
    <property type="project" value="UniProtKB-UniPathway"/>
</dbReference>
<accession>A0A4Z2GIT6</accession>
<keyword evidence="6" id="KW-0012">Acyltransferase</keyword>
<evidence type="ECO:0000259" key="8">
    <source>
        <dbReference type="Pfam" id="PF00755"/>
    </source>
</evidence>
<dbReference type="GO" id="GO:0019254">
    <property type="term" value="P:carnitine metabolic process, CoA-linked"/>
    <property type="evidence" value="ECO:0007669"/>
    <property type="project" value="TreeGrafter"/>
</dbReference>
<dbReference type="UniPathway" id="UPA00659"/>
<keyword evidence="10" id="KW-1185">Reference proteome</keyword>
<evidence type="ECO:0000313" key="9">
    <source>
        <dbReference type="EMBL" id="TNN53111.1"/>
    </source>
</evidence>
<dbReference type="InterPro" id="IPR023213">
    <property type="entry name" value="CAT-like_dom_sf"/>
</dbReference>
<dbReference type="OrthoDB" id="8917834at2759"/>
<dbReference type="InterPro" id="IPR042572">
    <property type="entry name" value="Carn_acyl_trans_N"/>
</dbReference>
<proteinExistence type="inferred from homology"/>
<comment type="similarity">
    <text evidence="2">Belongs to the carnitine/choline acetyltransferase family.</text>
</comment>
<dbReference type="InterPro" id="IPR039551">
    <property type="entry name" value="Cho/carn_acyl_trans"/>
</dbReference>
<dbReference type="Proteomes" id="UP000314294">
    <property type="component" value="Unassembled WGS sequence"/>
</dbReference>
<feature type="domain" description="Choline/carnitine acyltransferase" evidence="8">
    <location>
        <begin position="124"/>
        <end position="214"/>
    </location>
</feature>
<feature type="domain" description="Choline/carnitine acyltransferase" evidence="8">
    <location>
        <begin position="220"/>
        <end position="317"/>
    </location>
</feature>
<comment type="catalytic activity">
    <reaction evidence="7">
        <text>4,8-dimethylnonanoyl-CoA + (R)-carnitine = O-4,8-dimethylnonanoyl-(R)-carnitine + CoA</text>
        <dbReference type="Rhea" id="RHEA:44860"/>
        <dbReference type="ChEBI" id="CHEBI:16347"/>
        <dbReference type="ChEBI" id="CHEBI:57287"/>
        <dbReference type="ChEBI" id="CHEBI:77061"/>
        <dbReference type="ChEBI" id="CHEBI:84654"/>
    </reaction>
</comment>
<keyword evidence="5" id="KW-0443">Lipid metabolism</keyword>
<dbReference type="InterPro" id="IPR000542">
    <property type="entry name" value="Carn_acyl_trans"/>
</dbReference>
<dbReference type="Pfam" id="PF00755">
    <property type="entry name" value="Carn_acyltransf"/>
    <property type="match status" value="2"/>
</dbReference>
<evidence type="ECO:0000256" key="3">
    <source>
        <dbReference type="ARBA" id="ARBA00022448"/>
    </source>
</evidence>
<evidence type="ECO:0000256" key="5">
    <source>
        <dbReference type="ARBA" id="ARBA00023098"/>
    </source>
</evidence>
<dbReference type="Gene3D" id="1.10.275.20">
    <property type="entry name" value="Choline/Carnitine o-acyltransferase"/>
    <property type="match status" value="1"/>
</dbReference>
<keyword evidence="3" id="KW-0813">Transport</keyword>
<dbReference type="EMBL" id="SRLO01000526">
    <property type="protein sequence ID" value="TNN53111.1"/>
    <property type="molecule type" value="Genomic_DNA"/>
</dbReference>
<sequence length="334" mass="36582">MACAALAKRWDGCTVTALSRKPLSHTHPQNRAALQRTCSRCPVPLSPVPLSPVPLSPVPLPGALTARCPLIGPDRPTGASLRQHVKAGMARPCGLMKACHLVKPVSAARVSGRYLTHQRGLPGLPVPPLQQTCERYLDALEPIVEAEELRRAKELVAEFQKAGGVGERLQRVLEQRARSTENWWWVQVAYLDYRLPVVVHSSPGLVLPRMNFSDKPGQISGQAIDRHLLGLKMVALEAELSVPDIYTDSTYAKALHYNLSTSQVPSKTDCVMCFGPIVPDGYGVCYNPMDDHINFAVSSFNACKDTDAARLARSVEEALLDMRTLLDQSPRAKL</sequence>
<keyword evidence="4" id="KW-0276">Fatty acid metabolism</keyword>
<evidence type="ECO:0000256" key="7">
    <source>
        <dbReference type="ARBA" id="ARBA00048999"/>
    </source>
</evidence>
<evidence type="ECO:0000313" key="10">
    <source>
        <dbReference type="Proteomes" id="UP000314294"/>
    </source>
</evidence>
<dbReference type="PANTHER" id="PTHR22589:SF50">
    <property type="entry name" value="CARNITINE O-ACETYLTRANSFERASE"/>
    <property type="match status" value="1"/>
</dbReference>
<dbReference type="GO" id="GO:0004092">
    <property type="term" value="F:carnitine O-acetyltransferase activity"/>
    <property type="evidence" value="ECO:0007669"/>
    <property type="project" value="TreeGrafter"/>
</dbReference>
<dbReference type="SUPFAM" id="SSF52777">
    <property type="entry name" value="CoA-dependent acyltransferases"/>
    <property type="match status" value="2"/>
</dbReference>
<keyword evidence="9" id="KW-0808">Transferase</keyword>
<comment type="caution">
    <text evidence="9">The sequence shown here is derived from an EMBL/GenBank/DDBJ whole genome shotgun (WGS) entry which is preliminary data.</text>
</comment>
<dbReference type="AlphaFoldDB" id="A0A4Z2GIT6"/>
<evidence type="ECO:0000256" key="4">
    <source>
        <dbReference type="ARBA" id="ARBA00022832"/>
    </source>
</evidence>
<evidence type="ECO:0000256" key="1">
    <source>
        <dbReference type="ARBA" id="ARBA00005005"/>
    </source>
</evidence>
<dbReference type="PANTHER" id="PTHR22589">
    <property type="entry name" value="CARNITINE O-ACYLTRANSFERASE"/>
    <property type="match status" value="1"/>
</dbReference>
<evidence type="ECO:0000256" key="2">
    <source>
        <dbReference type="ARBA" id="ARBA00005232"/>
    </source>
</evidence>
<protein>
    <submittedName>
        <fullName evidence="9">Carnitine O-acetyltransferase</fullName>
    </submittedName>
</protein>
<name>A0A4Z2GIT6_9TELE</name>
<organism evidence="9 10">
    <name type="scientific">Liparis tanakae</name>
    <name type="common">Tanaka's snailfish</name>
    <dbReference type="NCBI Taxonomy" id="230148"/>
    <lineage>
        <taxon>Eukaryota</taxon>
        <taxon>Metazoa</taxon>
        <taxon>Chordata</taxon>
        <taxon>Craniata</taxon>
        <taxon>Vertebrata</taxon>
        <taxon>Euteleostomi</taxon>
        <taxon>Actinopterygii</taxon>
        <taxon>Neopterygii</taxon>
        <taxon>Teleostei</taxon>
        <taxon>Neoteleostei</taxon>
        <taxon>Acanthomorphata</taxon>
        <taxon>Eupercaria</taxon>
        <taxon>Perciformes</taxon>
        <taxon>Cottioidei</taxon>
        <taxon>Cottales</taxon>
        <taxon>Liparidae</taxon>
        <taxon>Liparis</taxon>
    </lineage>
</organism>
<dbReference type="Gene3D" id="3.30.559.10">
    <property type="entry name" value="Chloramphenicol acetyltransferase-like domain"/>
    <property type="match status" value="1"/>
</dbReference>
<evidence type="ECO:0000256" key="6">
    <source>
        <dbReference type="ARBA" id="ARBA00023315"/>
    </source>
</evidence>
<reference evidence="9 10" key="1">
    <citation type="submission" date="2019-03" db="EMBL/GenBank/DDBJ databases">
        <title>First draft genome of Liparis tanakae, snailfish: a comprehensive survey of snailfish specific genes.</title>
        <authorList>
            <person name="Kim W."/>
            <person name="Song I."/>
            <person name="Jeong J.-H."/>
            <person name="Kim D."/>
            <person name="Kim S."/>
            <person name="Ryu S."/>
            <person name="Song J.Y."/>
            <person name="Lee S.K."/>
        </authorList>
    </citation>
    <scope>NUCLEOTIDE SEQUENCE [LARGE SCALE GENOMIC DNA]</scope>
    <source>
        <tissue evidence="9">Muscle</tissue>
    </source>
</reference>
<comment type="pathway">
    <text evidence="1">Lipid metabolism; fatty acid beta-oxidation.</text>
</comment>